<proteinExistence type="predicted"/>
<keyword evidence="2" id="KW-0808">Transferase</keyword>
<dbReference type="Gene3D" id="3.40.50.620">
    <property type="entry name" value="HUPs"/>
    <property type="match status" value="1"/>
</dbReference>
<accession>A0A9D2TCT5</accession>
<dbReference type="InterPro" id="IPR014729">
    <property type="entry name" value="Rossmann-like_a/b/a_fold"/>
</dbReference>
<dbReference type="InterPro" id="IPR052188">
    <property type="entry name" value="Ni-pincer_cofactor_biosynth"/>
</dbReference>
<gene>
    <name evidence="2" type="primary">larE</name>
    <name evidence="2" type="ORF">H9753_10525</name>
</gene>
<dbReference type="PIRSF" id="PIRSF006661">
    <property type="entry name" value="PP-lp_UCP006661"/>
    <property type="match status" value="1"/>
</dbReference>
<organism evidence="2 3">
    <name type="scientific">Candidatus Blautia merdavium</name>
    <dbReference type="NCBI Taxonomy" id="2838494"/>
    <lineage>
        <taxon>Bacteria</taxon>
        <taxon>Bacillati</taxon>
        <taxon>Bacillota</taxon>
        <taxon>Clostridia</taxon>
        <taxon>Lachnospirales</taxon>
        <taxon>Lachnospiraceae</taxon>
        <taxon>Blautia</taxon>
    </lineage>
</organism>
<evidence type="ECO:0000313" key="2">
    <source>
        <dbReference type="EMBL" id="HJC64033.1"/>
    </source>
</evidence>
<sequence length="228" mass="25512">GTRIYAVTFDTMLHPACDLELARQVAEETGVFHEVLFIDELEEAGIRYNPENRCYLCKKALFTRLQSFAAQKGISRILEGSNEDDLHVYRPGIQAVRQLGILSPLAQCGFTKEEVRKLAAELGISVASRPSTPCLATRLPYGAELRQEILEKIGAAEAYLREQGFSVVRLRLHGDIGRIEIPKEDFGRLLQQSGEISSRLKELGISYVTLDLQGFRSGSMDENLKIKK</sequence>
<reference evidence="2" key="2">
    <citation type="submission" date="2021-04" db="EMBL/GenBank/DDBJ databases">
        <authorList>
            <person name="Gilroy R."/>
        </authorList>
    </citation>
    <scope>NUCLEOTIDE SEQUENCE</scope>
    <source>
        <strain evidence="2">ChiBcec2-3848</strain>
    </source>
</reference>
<feature type="non-terminal residue" evidence="2">
    <location>
        <position position="1"/>
    </location>
</feature>
<dbReference type="AlphaFoldDB" id="A0A9D2TCT5"/>
<name>A0A9D2TCT5_9FIRM</name>
<evidence type="ECO:0000256" key="1">
    <source>
        <dbReference type="PIRSR" id="PIRSR006661-1"/>
    </source>
</evidence>
<dbReference type="PANTHER" id="PTHR43169:SF2">
    <property type="entry name" value="NAD_GMP SYNTHASE DOMAIN-CONTAINING PROTEIN"/>
    <property type="match status" value="1"/>
</dbReference>
<dbReference type="CDD" id="cd01990">
    <property type="entry name" value="LarE-like"/>
    <property type="match status" value="1"/>
</dbReference>
<dbReference type="GO" id="GO:0016783">
    <property type="term" value="F:sulfurtransferase activity"/>
    <property type="evidence" value="ECO:0007669"/>
    <property type="project" value="InterPro"/>
</dbReference>
<dbReference type="PANTHER" id="PTHR43169">
    <property type="entry name" value="EXSB FAMILY PROTEIN"/>
    <property type="match status" value="1"/>
</dbReference>
<feature type="active site" description="Nucleophile and sulfur donor" evidence="1">
    <location>
        <position position="134"/>
    </location>
</feature>
<dbReference type="InterPro" id="IPR005232">
    <property type="entry name" value="LarE"/>
</dbReference>
<dbReference type="Proteomes" id="UP000823886">
    <property type="component" value="Unassembled WGS sequence"/>
</dbReference>
<evidence type="ECO:0000313" key="3">
    <source>
        <dbReference type="Proteomes" id="UP000823886"/>
    </source>
</evidence>
<dbReference type="SUPFAM" id="SSF52402">
    <property type="entry name" value="Adenine nucleotide alpha hydrolases-like"/>
    <property type="match status" value="1"/>
</dbReference>
<dbReference type="NCBIfam" id="TIGR00268">
    <property type="entry name" value="ATP-dependent sacrificial sulfur transferase LarE"/>
    <property type="match status" value="1"/>
</dbReference>
<protein>
    <submittedName>
        <fullName evidence="2">ATP-dependent sacrificial sulfur transferase LarE</fullName>
    </submittedName>
</protein>
<comment type="caution">
    <text evidence="2">The sequence shown here is derived from an EMBL/GenBank/DDBJ whole genome shotgun (WGS) entry which is preliminary data.</text>
</comment>
<reference evidence="2" key="1">
    <citation type="journal article" date="2021" name="PeerJ">
        <title>Extensive microbial diversity within the chicken gut microbiome revealed by metagenomics and culture.</title>
        <authorList>
            <person name="Gilroy R."/>
            <person name="Ravi A."/>
            <person name="Getino M."/>
            <person name="Pursley I."/>
            <person name="Horton D.L."/>
            <person name="Alikhan N.F."/>
            <person name="Baker D."/>
            <person name="Gharbi K."/>
            <person name="Hall N."/>
            <person name="Watson M."/>
            <person name="Adriaenssens E.M."/>
            <person name="Foster-Nyarko E."/>
            <person name="Jarju S."/>
            <person name="Secka A."/>
            <person name="Antonio M."/>
            <person name="Oren A."/>
            <person name="Chaudhuri R.R."/>
            <person name="La Ragione R."/>
            <person name="Hildebrand F."/>
            <person name="Pallen M.J."/>
        </authorList>
    </citation>
    <scope>NUCLEOTIDE SEQUENCE</scope>
    <source>
        <strain evidence="2">ChiBcec2-3848</strain>
    </source>
</reference>
<dbReference type="EMBL" id="DWVZ01000143">
    <property type="protein sequence ID" value="HJC64033.1"/>
    <property type="molecule type" value="Genomic_DNA"/>
</dbReference>